<evidence type="ECO:0000256" key="2">
    <source>
        <dbReference type="ARBA" id="ARBA00006376"/>
    </source>
</evidence>
<dbReference type="EC" id="2.1.2.10" evidence="6"/>
<dbReference type="GO" id="GO:0006546">
    <property type="term" value="P:glycine catabolic process"/>
    <property type="evidence" value="ECO:0007669"/>
    <property type="project" value="InterPro"/>
</dbReference>
<dbReference type="Proteomes" id="UP000594468">
    <property type="component" value="Chromosome"/>
</dbReference>
<dbReference type="InterPro" id="IPR001085">
    <property type="entry name" value="Ser_HO-MeTrfase"/>
</dbReference>
<dbReference type="InterPro" id="IPR015424">
    <property type="entry name" value="PyrdxlP-dep_Trfase"/>
</dbReference>
<evidence type="ECO:0000256" key="3">
    <source>
        <dbReference type="ARBA" id="ARBA00022898"/>
    </source>
</evidence>
<keyword evidence="3" id="KW-0663">Pyridoxal phosphate</keyword>
<dbReference type="InterPro" id="IPR006222">
    <property type="entry name" value="GCVT_N"/>
</dbReference>
<dbReference type="SUPFAM" id="SSF103025">
    <property type="entry name" value="Folate-binding domain"/>
    <property type="match status" value="2"/>
</dbReference>
<dbReference type="GO" id="GO:0030170">
    <property type="term" value="F:pyridoxal phosphate binding"/>
    <property type="evidence" value="ECO:0007669"/>
    <property type="project" value="InterPro"/>
</dbReference>
<dbReference type="InterPro" id="IPR015422">
    <property type="entry name" value="PyrdxlP-dep_Trfase_small"/>
</dbReference>
<evidence type="ECO:0000259" key="4">
    <source>
        <dbReference type="Pfam" id="PF00464"/>
    </source>
</evidence>
<dbReference type="InterPro" id="IPR006223">
    <property type="entry name" value="GcvT"/>
</dbReference>
<dbReference type="Pfam" id="PF00464">
    <property type="entry name" value="SHMT"/>
    <property type="match status" value="2"/>
</dbReference>
<gene>
    <name evidence="6" type="primary">gcvT</name>
    <name evidence="6" type="ORF">G4Y79_19170</name>
</gene>
<dbReference type="GO" id="GO:0004047">
    <property type="term" value="F:aminomethyltransferase activity"/>
    <property type="evidence" value="ECO:0007669"/>
    <property type="project" value="UniProtKB-EC"/>
</dbReference>
<dbReference type="GO" id="GO:0035999">
    <property type="term" value="P:tetrahydrofolate interconversion"/>
    <property type="evidence" value="ECO:0007669"/>
    <property type="project" value="InterPro"/>
</dbReference>
<dbReference type="SUPFAM" id="SSF53383">
    <property type="entry name" value="PLP-dependent transferases"/>
    <property type="match status" value="1"/>
</dbReference>
<accession>A0A7S8E7I4</accession>
<reference evidence="6 7" key="1">
    <citation type="submission" date="2020-02" db="EMBL/GenBank/DDBJ databases">
        <authorList>
            <person name="Zheng R.K."/>
            <person name="Sun C.M."/>
        </authorList>
    </citation>
    <scope>NUCLEOTIDE SEQUENCE [LARGE SCALE GENOMIC DNA]</scope>
    <source>
        <strain evidence="7">rifampicinis</strain>
    </source>
</reference>
<comment type="cofactor">
    <cofactor evidence="1">
        <name>pyridoxal 5'-phosphate</name>
        <dbReference type="ChEBI" id="CHEBI:597326"/>
    </cofactor>
</comment>
<dbReference type="Gene3D" id="3.30.1360.120">
    <property type="entry name" value="Probable tRNA modification gtpase trme, domain 1"/>
    <property type="match status" value="1"/>
</dbReference>
<dbReference type="NCBIfam" id="TIGR00528">
    <property type="entry name" value="gcvT"/>
    <property type="match status" value="1"/>
</dbReference>
<dbReference type="AlphaFoldDB" id="A0A7S8E7I4"/>
<feature type="domain" description="Serine hydroxymethyltransferase-like" evidence="4">
    <location>
        <begin position="92"/>
        <end position="427"/>
    </location>
</feature>
<dbReference type="PANTHER" id="PTHR11680">
    <property type="entry name" value="SERINE HYDROXYMETHYLTRANSFERASE"/>
    <property type="match status" value="1"/>
</dbReference>
<comment type="similarity">
    <text evidence="2">Belongs to the SHMT family.</text>
</comment>
<dbReference type="RefSeq" id="WP_195169862.1">
    <property type="nucleotide sequence ID" value="NZ_CP062983.1"/>
</dbReference>
<dbReference type="Gene3D" id="3.90.1150.10">
    <property type="entry name" value="Aspartate Aminotransferase, domain 1"/>
    <property type="match status" value="1"/>
</dbReference>
<dbReference type="GO" id="GO:0005960">
    <property type="term" value="C:glycine cleavage complex"/>
    <property type="evidence" value="ECO:0007669"/>
    <property type="project" value="InterPro"/>
</dbReference>
<organism evidence="6 7">
    <name type="scientific">Phototrophicus methaneseepsis</name>
    <dbReference type="NCBI Taxonomy" id="2710758"/>
    <lineage>
        <taxon>Bacteria</taxon>
        <taxon>Bacillati</taxon>
        <taxon>Chloroflexota</taxon>
        <taxon>Candidatus Thermofontia</taxon>
        <taxon>Phototrophicales</taxon>
        <taxon>Phototrophicaceae</taxon>
        <taxon>Phototrophicus</taxon>
    </lineage>
</organism>
<protein>
    <submittedName>
        <fullName evidence="6">Glycine cleavage system aminomethyltransferase GcvT</fullName>
        <ecNumber evidence="6">2.1.2.10</ecNumber>
    </submittedName>
</protein>
<dbReference type="Gene3D" id="3.30.70.1400">
    <property type="entry name" value="Aminomethyltransferase beta-barrel domains"/>
    <property type="match status" value="1"/>
</dbReference>
<keyword evidence="6" id="KW-0489">Methyltransferase</keyword>
<evidence type="ECO:0000313" key="6">
    <source>
        <dbReference type="EMBL" id="QPC81791.1"/>
    </source>
</evidence>
<dbReference type="InterPro" id="IPR015421">
    <property type="entry name" value="PyrdxlP-dep_Trfase_major"/>
</dbReference>
<dbReference type="PANTHER" id="PTHR11680:SF35">
    <property type="entry name" value="SERINE HYDROXYMETHYLTRANSFERASE 1"/>
    <property type="match status" value="1"/>
</dbReference>
<dbReference type="Pfam" id="PF01571">
    <property type="entry name" value="GCV_T"/>
    <property type="match status" value="1"/>
</dbReference>
<dbReference type="CDD" id="cd00378">
    <property type="entry name" value="SHMT"/>
    <property type="match status" value="1"/>
</dbReference>
<feature type="domain" description="GCVT N-terminal" evidence="5">
    <location>
        <begin position="649"/>
        <end position="930"/>
    </location>
</feature>
<dbReference type="GO" id="GO:0005737">
    <property type="term" value="C:cytoplasm"/>
    <property type="evidence" value="ECO:0007669"/>
    <property type="project" value="TreeGrafter"/>
</dbReference>
<dbReference type="GO" id="GO:0019264">
    <property type="term" value="P:glycine biosynthetic process from serine"/>
    <property type="evidence" value="ECO:0007669"/>
    <property type="project" value="InterPro"/>
</dbReference>
<dbReference type="InterPro" id="IPR039429">
    <property type="entry name" value="SHMT-like_dom"/>
</dbReference>
<proteinExistence type="inferred from homology"/>
<dbReference type="KEGG" id="pmet:G4Y79_19170"/>
<keyword evidence="7" id="KW-1185">Reference proteome</keyword>
<feature type="domain" description="Serine hydroxymethyltransferase-like" evidence="4">
    <location>
        <begin position="12"/>
        <end position="67"/>
    </location>
</feature>
<dbReference type="InterPro" id="IPR049943">
    <property type="entry name" value="Ser_HO-MeTrfase-like"/>
</dbReference>
<dbReference type="Gene3D" id="3.40.640.10">
    <property type="entry name" value="Type I PLP-dependent aspartate aminotransferase-like (Major domain)"/>
    <property type="match status" value="1"/>
</dbReference>
<evidence type="ECO:0000313" key="7">
    <source>
        <dbReference type="Proteomes" id="UP000594468"/>
    </source>
</evidence>
<dbReference type="InterPro" id="IPR027266">
    <property type="entry name" value="TrmE/GcvT-like"/>
</dbReference>
<evidence type="ECO:0000256" key="1">
    <source>
        <dbReference type="ARBA" id="ARBA00001933"/>
    </source>
</evidence>
<dbReference type="GO" id="GO:0004372">
    <property type="term" value="F:glycine hydroxymethyltransferase activity"/>
    <property type="evidence" value="ECO:0007669"/>
    <property type="project" value="InterPro"/>
</dbReference>
<sequence length="1045" mass="113961">MTYDDFLFRGDLEELDPDVAELIRHETARQARTLIMVPSESTIPEAVREAVGSAFNNIYAEGYPTEKTRRMTEAEILDYDRQINDFRRNSDDRYYKGTEYANLVEALARRRCAEAFATEKSGANDLYVNVQPLSGAPANSAVYTALLQPGDTILSMNLMFGGHLSHGAPVNRTGKFFNIISYSINPETEALDYDEMMRLAIEHKPKIVIGGYSSYPLAPDWQKYREIADAAGAYLLADVAHFAGLIIAGAYPSPIDYADIVTFTTHKTLNGPRGAVIITRSKDLAAKLDRGVFPGEQGGPHLNNIAGLAVALRFTRTEQFKQLQLQTVTNAKRLAEKLKARGLRIPYGGTDSHMMVVDCGSITGPDGTALSGDMGARILDLIGIVANRQTIPGDTSALRPSGVRLGTPWITQRGFTETHIDRLGDIIADVLTACVPYRLPKSKGSEARARIPFDVFQQAKLAVRDLVDSIGIDTHVAADSYPHVSYVDDAYSSKGQIFAIVGSQAGSLLDMALTSDVAALQDGDTQPTHILEPDGSVMASGILERGSENDYHLFVAQNAGRVVEWLRSLSDNFVIFDENDLYINAPGPVTVHYIGETEKNLSFAPEKGYAAKTYHIGLNGPNYAGPQGSELPAFTFEEPKFDTLLTTPLHDAHLKLGAKMGEFAGYDMPLWYDKVMNEHLAVRNSAGIFDVTHMGVFDAKGPGAEAFLNAVTTNSVNLLKPGRSHYTFLLGTDGIPHDDLMIYKLGEEHFLLVVNASNNDKNWAWLNAIKDGTVCIDPASPARKVVTEPFELRDLRAASSGAAQRLDIAIQGPASREILMQLGGSDSDLAALKALPWAGIMQATLGDFDLLISRTGYTGERIAYEVFPHPDQAEALFVKLIDLGAVPCGLAARDSLRIEAGLPLYGHELAGPHNMTPSEAGMGSYVKLQKPWFVGKSGFLAREAARDTQIVRFRMENKGARPAHQGDPIVDEKGRVVGIVTSCSIDSEGYQLGQALMQSGNRKRGTVLAVFAGSERAKYKPLNNMSFGQRALMPEPVTILRRFPK</sequence>
<evidence type="ECO:0000259" key="5">
    <source>
        <dbReference type="Pfam" id="PF01571"/>
    </source>
</evidence>
<dbReference type="EMBL" id="CP062983">
    <property type="protein sequence ID" value="QPC81791.1"/>
    <property type="molecule type" value="Genomic_DNA"/>
</dbReference>
<dbReference type="GO" id="GO:0008168">
    <property type="term" value="F:methyltransferase activity"/>
    <property type="evidence" value="ECO:0007669"/>
    <property type="project" value="UniProtKB-KW"/>
</dbReference>
<keyword evidence="6" id="KW-0808">Transferase</keyword>
<name>A0A7S8E7I4_9CHLR</name>
<dbReference type="NCBIfam" id="NF000586">
    <property type="entry name" value="PRK00011.1"/>
    <property type="match status" value="1"/>
</dbReference>
<dbReference type="GO" id="GO:0032259">
    <property type="term" value="P:methylation"/>
    <property type="evidence" value="ECO:0007669"/>
    <property type="project" value="UniProtKB-KW"/>
</dbReference>